<accession>A0ABU3VYP4</accession>
<dbReference type="InterPro" id="IPR050400">
    <property type="entry name" value="Bact_Cytoskel_RodZ"/>
</dbReference>
<keyword evidence="2" id="KW-0472">Membrane</keyword>
<protein>
    <submittedName>
        <fullName evidence="4">DUF4115 domain-containing protein</fullName>
    </submittedName>
</protein>
<evidence type="ECO:0000259" key="3">
    <source>
        <dbReference type="Pfam" id="PF13464"/>
    </source>
</evidence>
<evidence type="ECO:0000256" key="2">
    <source>
        <dbReference type="SAM" id="Phobius"/>
    </source>
</evidence>
<dbReference type="Gene3D" id="1.10.260.40">
    <property type="entry name" value="lambda repressor-like DNA-binding domains"/>
    <property type="match status" value="1"/>
</dbReference>
<dbReference type="Pfam" id="PF13413">
    <property type="entry name" value="HTH_25"/>
    <property type="match status" value="1"/>
</dbReference>
<feature type="transmembrane region" description="Helical" evidence="2">
    <location>
        <begin position="118"/>
        <end position="139"/>
    </location>
</feature>
<evidence type="ECO:0000313" key="4">
    <source>
        <dbReference type="EMBL" id="MDV2079306.1"/>
    </source>
</evidence>
<dbReference type="RefSeq" id="WP_316973890.1">
    <property type="nucleotide sequence ID" value="NZ_JAWIIJ010000007.1"/>
</dbReference>
<dbReference type="Pfam" id="PF13464">
    <property type="entry name" value="RodZ_C"/>
    <property type="match status" value="1"/>
</dbReference>
<feature type="compositionally biased region" description="Polar residues" evidence="1">
    <location>
        <begin position="1"/>
        <end position="11"/>
    </location>
</feature>
<feature type="domain" description="Cytoskeleton protein RodZ-like C-terminal" evidence="3">
    <location>
        <begin position="271"/>
        <end position="341"/>
    </location>
</feature>
<feature type="region of interest" description="Disordered" evidence="1">
    <location>
        <begin position="1"/>
        <end position="25"/>
    </location>
</feature>
<organism evidence="4 5">
    <name type="scientific">Marinobacter xestospongiae</name>
    <dbReference type="NCBI Taxonomy" id="994319"/>
    <lineage>
        <taxon>Bacteria</taxon>
        <taxon>Pseudomonadati</taxon>
        <taxon>Pseudomonadota</taxon>
        <taxon>Gammaproteobacteria</taxon>
        <taxon>Pseudomonadales</taxon>
        <taxon>Marinobacteraceae</taxon>
        <taxon>Marinobacter</taxon>
    </lineage>
</organism>
<comment type="caution">
    <text evidence="4">The sequence shown here is derived from an EMBL/GenBank/DDBJ whole genome shotgun (WGS) entry which is preliminary data.</text>
</comment>
<evidence type="ECO:0000313" key="5">
    <source>
        <dbReference type="Proteomes" id="UP001269819"/>
    </source>
</evidence>
<dbReference type="PANTHER" id="PTHR34475">
    <property type="match status" value="1"/>
</dbReference>
<keyword evidence="2" id="KW-1133">Transmembrane helix</keyword>
<evidence type="ECO:0000256" key="1">
    <source>
        <dbReference type="SAM" id="MobiDB-lite"/>
    </source>
</evidence>
<proteinExistence type="predicted"/>
<sequence>MSNEETVQQSAAPGPSAGSQLKAARESRGLAINDIAKAQHLRPSVIQAIENGDYEQIDTELFLKGYVRAYANHVGLDPKVVLSQLDQELEPLRREKEQAHQASPLVTIEQKKRRKKRIARVILILLFLSLAGFIGYRVFLQGATLESLTSIGQNESGVAPEGEGDSPAVDDAGSVPLAPSADAEDDQVITPVEPDPESEPLAEAVQPEPESRVEATETGTPEPAEPIVETAVEETVAEPQPEVQPAPDVSPAAAPPVTTEAAATPGNLTAVFKADCWIRVTDANGDLLVSALRRSGQSLDVTGTPPLKVVIGAVDAVDSMSFEGQTLDLGSYRVVNNRAEFSLN</sequence>
<keyword evidence="2" id="KW-0812">Transmembrane</keyword>
<feature type="compositionally biased region" description="Low complexity" evidence="1">
    <location>
        <begin position="237"/>
        <end position="257"/>
    </location>
</feature>
<dbReference type="InterPro" id="IPR010982">
    <property type="entry name" value="Lambda_DNA-bd_dom_sf"/>
</dbReference>
<name>A0ABU3VYP4_9GAMM</name>
<dbReference type="PANTHER" id="PTHR34475:SF1">
    <property type="entry name" value="CYTOSKELETON PROTEIN RODZ"/>
    <property type="match status" value="1"/>
</dbReference>
<dbReference type="InterPro" id="IPR001387">
    <property type="entry name" value="Cro/C1-type_HTH"/>
</dbReference>
<gene>
    <name evidence="4" type="ORF">RYS15_11435</name>
</gene>
<reference evidence="4 5" key="1">
    <citation type="submission" date="2023-10" db="EMBL/GenBank/DDBJ databases">
        <title>Characteristics and mechanism of a salt-tolerant marine origin heterotrophic nitrifying- aerobic denitrifying bacteria Marinobacter xestospongiae HN1.</title>
        <authorList>
            <person name="Qi R."/>
        </authorList>
    </citation>
    <scope>NUCLEOTIDE SEQUENCE [LARGE SCALE GENOMIC DNA]</scope>
    <source>
        <strain evidence="4 5">HN1</strain>
    </source>
</reference>
<dbReference type="EMBL" id="JAWIIJ010000007">
    <property type="protein sequence ID" value="MDV2079306.1"/>
    <property type="molecule type" value="Genomic_DNA"/>
</dbReference>
<dbReference type="Proteomes" id="UP001269819">
    <property type="component" value="Unassembled WGS sequence"/>
</dbReference>
<dbReference type="InterPro" id="IPR025194">
    <property type="entry name" value="RodZ-like_C"/>
</dbReference>
<dbReference type="CDD" id="cd00093">
    <property type="entry name" value="HTH_XRE"/>
    <property type="match status" value="1"/>
</dbReference>
<feature type="compositionally biased region" description="Low complexity" evidence="1">
    <location>
        <begin position="216"/>
        <end position="230"/>
    </location>
</feature>
<keyword evidence="5" id="KW-1185">Reference proteome</keyword>
<dbReference type="SUPFAM" id="SSF47413">
    <property type="entry name" value="lambda repressor-like DNA-binding domains"/>
    <property type="match status" value="1"/>
</dbReference>
<feature type="region of interest" description="Disordered" evidence="1">
    <location>
        <begin position="154"/>
        <end position="257"/>
    </location>
</feature>